<feature type="region of interest" description="Disordered" evidence="1">
    <location>
        <begin position="525"/>
        <end position="608"/>
    </location>
</feature>
<feature type="region of interest" description="Disordered" evidence="1">
    <location>
        <begin position="292"/>
        <end position="317"/>
    </location>
</feature>
<dbReference type="InterPro" id="IPR001005">
    <property type="entry name" value="SANT/Myb"/>
</dbReference>
<dbReference type="OrthoDB" id="691673at2759"/>
<dbReference type="PANTHER" id="PTHR47595">
    <property type="entry name" value="HEAT SHOCK 70 KDA PROTEIN 14"/>
    <property type="match status" value="1"/>
</dbReference>
<feature type="compositionally biased region" description="Polar residues" evidence="1">
    <location>
        <begin position="180"/>
        <end position="194"/>
    </location>
</feature>
<proteinExistence type="predicted"/>
<dbReference type="AlphaFoldDB" id="A0A9W8IHC1"/>
<evidence type="ECO:0000259" key="2">
    <source>
        <dbReference type="PROSITE" id="PS50090"/>
    </source>
</evidence>
<dbReference type="EMBL" id="JANBUW010000012">
    <property type="protein sequence ID" value="KAJ2851428.1"/>
    <property type="molecule type" value="Genomic_DNA"/>
</dbReference>
<feature type="domain" description="Myb-like" evidence="2">
    <location>
        <begin position="29"/>
        <end position="93"/>
    </location>
</feature>
<feature type="region of interest" description="Disordered" evidence="1">
    <location>
        <begin position="124"/>
        <end position="218"/>
    </location>
</feature>
<dbReference type="PROSITE" id="PS50090">
    <property type="entry name" value="MYB_LIKE"/>
    <property type="match status" value="1"/>
</dbReference>
<dbReference type="Pfam" id="PF13837">
    <property type="entry name" value="Myb_DNA-bind_4"/>
    <property type="match status" value="1"/>
</dbReference>
<evidence type="ECO:0000313" key="3">
    <source>
        <dbReference type="EMBL" id="KAJ2851428.1"/>
    </source>
</evidence>
<accession>A0A9W8IHC1</accession>
<feature type="compositionally biased region" description="Basic and acidic residues" evidence="1">
    <location>
        <begin position="292"/>
        <end position="314"/>
    </location>
</feature>
<dbReference type="Gene3D" id="1.10.10.60">
    <property type="entry name" value="Homeodomain-like"/>
    <property type="match status" value="1"/>
</dbReference>
<name>A0A9W8IHC1_9FUNG</name>
<feature type="compositionally biased region" description="Low complexity" evidence="1">
    <location>
        <begin position="139"/>
        <end position="170"/>
    </location>
</feature>
<protein>
    <recommendedName>
        <fullName evidence="2">Myb-like domain-containing protein</fullName>
    </recommendedName>
</protein>
<gene>
    <name evidence="3" type="ORF">IWW36_001067</name>
</gene>
<dbReference type="PANTHER" id="PTHR47595:SF1">
    <property type="entry name" value="MYB_SANT-LIKE DNA-BINDING DOMAIN-CONTAINING PROTEIN"/>
    <property type="match status" value="1"/>
</dbReference>
<sequence length="608" mass="66197">MGAHDVQGQSASAAAAAAAAVAAAAAAGTPISNSTHWSNEETKLLIKTWGEHRDEFAEIKRNLSVWNKVLDRLLKAGFFRSVEQCRNRWKFLESKYKAAAREYDESGRTTWEFFHEMDEAKYGPPGTAECLRRRRRHSSSAQASDSAMPAGDSHVPQQSATSSSSLFTDSYGRVQLPPIRSSTNTNSPSTQHLDSPSPAPQHKSGMVHRPDSQRHSPLVFVPQPDRLHMRSISPAYMGDTVSNPPAPAAANAAYSHAVSAGRSSLMESQHLASASSLPASFSSSFYSHGVRRDREVSSPPPEYHHYYKRPESTGKKSALRFGVRDNYPSTSNHQYHQHPYERAASVDGSFAGKRQPSSTSSDLRENLRVLATKNRMPNDVDAVTIHGQHRRSSLSGAHSTSADTDLATSDLINDAVRKRKLDHPNVESPEMGPLGESNVASMLAAAVDQKKGLELVGTVSRAEVLNFLREQAALREQREAARSEERRRMEELRSAEEWRYHKFQMAVMHLIEHALAPYAVDPAASKAFSPSADGQRESSLDEVASAESSTMPMPRLHSGSDGEVEDGEVNMRSSSAASKSSTGVADGSNNEMSIVHSSGNSSPRAGAS</sequence>
<evidence type="ECO:0000256" key="1">
    <source>
        <dbReference type="SAM" id="MobiDB-lite"/>
    </source>
</evidence>
<reference evidence="3" key="1">
    <citation type="submission" date="2022-07" db="EMBL/GenBank/DDBJ databases">
        <title>Phylogenomic reconstructions and comparative analyses of Kickxellomycotina fungi.</title>
        <authorList>
            <person name="Reynolds N.K."/>
            <person name="Stajich J.E."/>
            <person name="Barry K."/>
            <person name="Grigoriev I.V."/>
            <person name="Crous P."/>
            <person name="Smith M.E."/>
        </authorList>
    </citation>
    <scope>NUCLEOTIDE SEQUENCE</scope>
    <source>
        <strain evidence="3">NRRL 1566</strain>
    </source>
</reference>
<feature type="compositionally biased region" description="Polar residues" evidence="1">
    <location>
        <begin position="587"/>
        <end position="608"/>
    </location>
</feature>
<keyword evidence="4" id="KW-1185">Reference proteome</keyword>
<evidence type="ECO:0000313" key="4">
    <source>
        <dbReference type="Proteomes" id="UP001139887"/>
    </source>
</evidence>
<dbReference type="InterPro" id="IPR044822">
    <property type="entry name" value="Myb_DNA-bind_4"/>
</dbReference>
<comment type="caution">
    <text evidence="3">The sequence shown here is derived from an EMBL/GenBank/DDBJ whole genome shotgun (WGS) entry which is preliminary data.</text>
</comment>
<dbReference type="Proteomes" id="UP001139887">
    <property type="component" value="Unassembled WGS sequence"/>
</dbReference>
<organism evidence="3 4">
    <name type="scientific">Coemansia brasiliensis</name>
    <dbReference type="NCBI Taxonomy" id="2650707"/>
    <lineage>
        <taxon>Eukaryota</taxon>
        <taxon>Fungi</taxon>
        <taxon>Fungi incertae sedis</taxon>
        <taxon>Zoopagomycota</taxon>
        <taxon>Kickxellomycotina</taxon>
        <taxon>Kickxellomycetes</taxon>
        <taxon>Kickxellales</taxon>
        <taxon>Kickxellaceae</taxon>
        <taxon>Coemansia</taxon>
    </lineage>
</organism>